<evidence type="ECO:0000313" key="6">
    <source>
        <dbReference type="Proteomes" id="UP001166286"/>
    </source>
</evidence>
<dbReference type="SUPFAM" id="SSF48403">
    <property type="entry name" value="Ankyrin repeat"/>
    <property type="match status" value="1"/>
</dbReference>
<dbReference type="PROSITE" id="PS50297">
    <property type="entry name" value="ANK_REP_REGION"/>
    <property type="match status" value="3"/>
</dbReference>
<keyword evidence="1" id="KW-0677">Repeat</keyword>
<evidence type="ECO:0000256" key="2">
    <source>
        <dbReference type="ARBA" id="ARBA00023043"/>
    </source>
</evidence>
<sequence length="726" mass="80702">MADPFSIIAVTQTGLSVAQALTKLIQALRSAPDELLALSNEVWNLKLVLDDLQELESSHNAPSAHKLDVVHALVYQIRIKLDTLSSLTVQWGRLSQWGDSFSIRRRDRFSWLKEKARFMKLQSELRELRSNLSTAVGTKTCTAVSRLEVNMQSMLSQVHGMSAETRGLAAPTACDPDPASIISEVHRNQHEILKVLQDMVQSIPNLSVSDTVDPRPKQRTQSESSVYDAATSAKLQNASIDQSAGFEKLDSLSMAVTRPGKTMREITGYLLLGYSGRHILQQQCVPSCFRRTLKSMQMTYFFPRWFVGRAISISMSNTISPTLSIKSRRVVPEVNQLFSLSKFGDVEGIRFLFNNRLASPDDVHIRWGKTALHFAVDHSHIDLCQLLINCGADPEWVDGTGTTPAERAWRNILSLRAPLSMFEAFSLLFSGTKFIQERRFTRLHRLVIGLETSFLEQELIESPQSVHALDLDGWTPLHWASRCGNYRAMCLLLEHGADPHQGTINDKRNALHLAAQSNSAPCVQRILQYRRGNLLLDIDGPDNYGSTPLRLSACHNSAATTAILIQHGANLNIGERFGETPLQGAVFENAHETITHLLTAGADYTLKTIFGNTIMHWAANEADQQTLRILSEAQMRGVDVDAKNADGITATELAAIRCEHDEALRSSFERLVNSLSDEQDEDGELSSCVSGTSSEESWKSVEDVVWHEADWAAEADVVECLDLSVC</sequence>
<feature type="repeat" description="ANK" evidence="3">
    <location>
        <begin position="544"/>
        <end position="576"/>
    </location>
</feature>
<evidence type="ECO:0000256" key="3">
    <source>
        <dbReference type="PROSITE-ProRule" id="PRU00023"/>
    </source>
</evidence>
<dbReference type="PROSITE" id="PS50088">
    <property type="entry name" value="ANK_REPEAT"/>
    <property type="match status" value="4"/>
</dbReference>
<dbReference type="Pfam" id="PF13637">
    <property type="entry name" value="Ank_4"/>
    <property type="match status" value="1"/>
</dbReference>
<feature type="region of interest" description="Disordered" evidence="4">
    <location>
        <begin position="207"/>
        <end position="226"/>
    </location>
</feature>
<reference evidence="5" key="1">
    <citation type="submission" date="2023-03" db="EMBL/GenBank/DDBJ databases">
        <title>Complete genome of Cladonia borealis.</title>
        <authorList>
            <person name="Park H."/>
        </authorList>
    </citation>
    <scope>NUCLEOTIDE SEQUENCE</scope>
    <source>
        <strain evidence="5">ANT050790</strain>
    </source>
</reference>
<evidence type="ECO:0000256" key="4">
    <source>
        <dbReference type="SAM" id="MobiDB-lite"/>
    </source>
</evidence>
<organism evidence="5 6">
    <name type="scientific">Cladonia borealis</name>
    <dbReference type="NCBI Taxonomy" id="184061"/>
    <lineage>
        <taxon>Eukaryota</taxon>
        <taxon>Fungi</taxon>
        <taxon>Dikarya</taxon>
        <taxon>Ascomycota</taxon>
        <taxon>Pezizomycotina</taxon>
        <taxon>Lecanoromycetes</taxon>
        <taxon>OSLEUM clade</taxon>
        <taxon>Lecanoromycetidae</taxon>
        <taxon>Lecanorales</taxon>
        <taxon>Lecanorineae</taxon>
        <taxon>Cladoniaceae</taxon>
        <taxon>Cladonia</taxon>
    </lineage>
</organism>
<evidence type="ECO:0000313" key="5">
    <source>
        <dbReference type="EMBL" id="KAK0512762.1"/>
    </source>
</evidence>
<dbReference type="PANTHER" id="PTHR24123:SF33">
    <property type="entry name" value="PROTEIN HOS4"/>
    <property type="match status" value="1"/>
</dbReference>
<dbReference type="EMBL" id="JAFEKC020000009">
    <property type="protein sequence ID" value="KAK0512762.1"/>
    <property type="molecule type" value="Genomic_DNA"/>
</dbReference>
<dbReference type="Pfam" id="PF12796">
    <property type="entry name" value="Ank_2"/>
    <property type="match status" value="1"/>
</dbReference>
<evidence type="ECO:0000256" key="1">
    <source>
        <dbReference type="ARBA" id="ARBA00022737"/>
    </source>
</evidence>
<dbReference type="PANTHER" id="PTHR24123">
    <property type="entry name" value="ANKYRIN REPEAT-CONTAINING"/>
    <property type="match status" value="1"/>
</dbReference>
<dbReference type="Proteomes" id="UP001166286">
    <property type="component" value="Unassembled WGS sequence"/>
</dbReference>
<proteinExistence type="predicted"/>
<name>A0AA39R0P3_9LECA</name>
<protein>
    <recommendedName>
        <fullName evidence="7">Ankyrin</fullName>
    </recommendedName>
</protein>
<dbReference type="Gene3D" id="1.25.40.20">
    <property type="entry name" value="Ankyrin repeat-containing domain"/>
    <property type="match status" value="3"/>
</dbReference>
<feature type="repeat" description="ANK" evidence="3">
    <location>
        <begin position="367"/>
        <end position="399"/>
    </location>
</feature>
<keyword evidence="2 3" id="KW-0040">ANK repeat</keyword>
<feature type="repeat" description="ANK" evidence="3">
    <location>
        <begin position="577"/>
        <end position="609"/>
    </location>
</feature>
<dbReference type="InterPro" id="IPR036770">
    <property type="entry name" value="Ankyrin_rpt-contain_sf"/>
</dbReference>
<dbReference type="InterPro" id="IPR051165">
    <property type="entry name" value="Multifunctional_ANK_Repeat"/>
</dbReference>
<gene>
    <name evidence="5" type="ORF">JMJ35_004779</name>
</gene>
<dbReference type="AlphaFoldDB" id="A0AA39R0P3"/>
<feature type="repeat" description="ANK" evidence="3">
    <location>
        <begin position="472"/>
        <end position="498"/>
    </location>
</feature>
<dbReference type="SMART" id="SM00248">
    <property type="entry name" value="ANK"/>
    <property type="match status" value="6"/>
</dbReference>
<evidence type="ECO:0008006" key="7">
    <source>
        <dbReference type="Google" id="ProtNLM"/>
    </source>
</evidence>
<dbReference type="InterPro" id="IPR002110">
    <property type="entry name" value="Ankyrin_rpt"/>
</dbReference>
<keyword evidence="6" id="KW-1185">Reference proteome</keyword>
<accession>A0AA39R0P3</accession>
<comment type="caution">
    <text evidence="5">The sequence shown here is derived from an EMBL/GenBank/DDBJ whole genome shotgun (WGS) entry which is preliminary data.</text>
</comment>